<keyword evidence="3" id="KW-1185">Reference proteome</keyword>
<organism evidence="2 3">
    <name type="scientific">Petrolisthes manimaculis</name>
    <dbReference type="NCBI Taxonomy" id="1843537"/>
    <lineage>
        <taxon>Eukaryota</taxon>
        <taxon>Metazoa</taxon>
        <taxon>Ecdysozoa</taxon>
        <taxon>Arthropoda</taxon>
        <taxon>Crustacea</taxon>
        <taxon>Multicrustacea</taxon>
        <taxon>Malacostraca</taxon>
        <taxon>Eumalacostraca</taxon>
        <taxon>Eucarida</taxon>
        <taxon>Decapoda</taxon>
        <taxon>Pleocyemata</taxon>
        <taxon>Anomura</taxon>
        <taxon>Galatheoidea</taxon>
        <taxon>Porcellanidae</taxon>
        <taxon>Petrolisthes</taxon>
    </lineage>
</organism>
<evidence type="ECO:0000256" key="1">
    <source>
        <dbReference type="SAM" id="MobiDB-lite"/>
    </source>
</evidence>
<feature type="compositionally biased region" description="Basic and acidic residues" evidence="1">
    <location>
        <begin position="41"/>
        <end position="62"/>
    </location>
</feature>
<dbReference type="AlphaFoldDB" id="A0AAE1P767"/>
<feature type="compositionally biased region" description="Basic and acidic residues" evidence="1">
    <location>
        <begin position="1"/>
        <end position="14"/>
    </location>
</feature>
<comment type="caution">
    <text evidence="2">The sequence shown here is derived from an EMBL/GenBank/DDBJ whole genome shotgun (WGS) entry which is preliminary data.</text>
</comment>
<sequence>MNRETAPRSDETREGGQPTQPNPDQSSRRGEDEGESEMTLEVERKYRSGVDGEGKNNDEQGIKNKDKKWSLHLHHCNNHTCLPTPTTSLHLHHCNNHTCLRITVTTTPAFPRLHLHHCNNHICLPTPTTTVYTCITPARELPLGAKQRRKLADSQAGRRGDVKTDWQGLITQFIPRQLTQQQLQVVLW</sequence>
<feature type="region of interest" description="Disordered" evidence="1">
    <location>
        <begin position="1"/>
        <end position="62"/>
    </location>
</feature>
<proteinExistence type="predicted"/>
<accession>A0AAE1P767</accession>
<dbReference type="EMBL" id="JAWZYT010002809">
    <property type="protein sequence ID" value="KAK4301927.1"/>
    <property type="molecule type" value="Genomic_DNA"/>
</dbReference>
<protein>
    <submittedName>
        <fullName evidence="2">Uncharacterized protein</fullName>
    </submittedName>
</protein>
<evidence type="ECO:0000313" key="3">
    <source>
        <dbReference type="Proteomes" id="UP001292094"/>
    </source>
</evidence>
<name>A0AAE1P767_9EUCA</name>
<gene>
    <name evidence="2" type="ORF">Pmani_025956</name>
</gene>
<dbReference type="Proteomes" id="UP001292094">
    <property type="component" value="Unassembled WGS sequence"/>
</dbReference>
<reference evidence="2" key="1">
    <citation type="submission" date="2023-11" db="EMBL/GenBank/DDBJ databases">
        <title>Genome assemblies of two species of porcelain crab, Petrolisthes cinctipes and Petrolisthes manimaculis (Anomura: Porcellanidae).</title>
        <authorList>
            <person name="Angst P."/>
        </authorList>
    </citation>
    <scope>NUCLEOTIDE SEQUENCE</scope>
    <source>
        <strain evidence="2">PB745_02</strain>
        <tissue evidence="2">Gill</tissue>
    </source>
</reference>
<evidence type="ECO:0000313" key="2">
    <source>
        <dbReference type="EMBL" id="KAK4301927.1"/>
    </source>
</evidence>